<evidence type="ECO:0000313" key="2">
    <source>
        <dbReference type="Proteomes" id="UP001175211"/>
    </source>
</evidence>
<organism evidence="1 2">
    <name type="scientific">Armillaria tabescens</name>
    <name type="common">Ringless honey mushroom</name>
    <name type="synonym">Agaricus tabescens</name>
    <dbReference type="NCBI Taxonomy" id="1929756"/>
    <lineage>
        <taxon>Eukaryota</taxon>
        <taxon>Fungi</taxon>
        <taxon>Dikarya</taxon>
        <taxon>Basidiomycota</taxon>
        <taxon>Agaricomycotina</taxon>
        <taxon>Agaricomycetes</taxon>
        <taxon>Agaricomycetidae</taxon>
        <taxon>Agaricales</taxon>
        <taxon>Marasmiineae</taxon>
        <taxon>Physalacriaceae</taxon>
        <taxon>Desarmillaria</taxon>
    </lineage>
</organism>
<comment type="caution">
    <text evidence="1">The sequence shown here is derived from an EMBL/GenBank/DDBJ whole genome shotgun (WGS) entry which is preliminary data.</text>
</comment>
<dbReference type="GeneID" id="85361014"/>
<name>A0AA39KEB2_ARMTA</name>
<keyword evidence="2" id="KW-1185">Reference proteome</keyword>
<sequence>MTLLGLEDYPFNGADRRAWMVIFFIEGGVANFYTCLVPQHSRWYHWGLLYELLSTTISPPAIRRLASNWFSSPADDNSKDPVRSAFTTLIRTDSLDYRLFECYLGFPKVLKVAYLPGDQSIKNEAKGKEAVARIQKETGCTKAGLWIIDITNVCSDIAFTDRAESEFDRLGIHVENAEMGTWKYDKLEDWERTHRRFGRN</sequence>
<evidence type="ECO:0000313" key="1">
    <source>
        <dbReference type="EMBL" id="KAK0458321.1"/>
    </source>
</evidence>
<protein>
    <submittedName>
        <fullName evidence="1">Uncharacterized protein</fullName>
    </submittedName>
</protein>
<dbReference type="EMBL" id="JAUEPS010000018">
    <property type="protein sequence ID" value="KAK0458321.1"/>
    <property type="molecule type" value="Genomic_DNA"/>
</dbReference>
<proteinExistence type="predicted"/>
<dbReference type="RefSeq" id="XP_060330609.1">
    <property type="nucleotide sequence ID" value="XM_060477466.1"/>
</dbReference>
<reference evidence="1" key="1">
    <citation type="submission" date="2023-06" db="EMBL/GenBank/DDBJ databases">
        <authorList>
            <consortium name="Lawrence Berkeley National Laboratory"/>
            <person name="Ahrendt S."/>
            <person name="Sahu N."/>
            <person name="Indic B."/>
            <person name="Wong-Bajracharya J."/>
            <person name="Merenyi Z."/>
            <person name="Ke H.-M."/>
            <person name="Monk M."/>
            <person name="Kocsube S."/>
            <person name="Drula E."/>
            <person name="Lipzen A."/>
            <person name="Balint B."/>
            <person name="Henrissat B."/>
            <person name="Andreopoulos B."/>
            <person name="Martin F.M."/>
            <person name="Harder C.B."/>
            <person name="Rigling D."/>
            <person name="Ford K.L."/>
            <person name="Foster G.D."/>
            <person name="Pangilinan J."/>
            <person name="Papanicolaou A."/>
            <person name="Barry K."/>
            <person name="LaButti K."/>
            <person name="Viragh M."/>
            <person name="Koriabine M."/>
            <person name="Yan M."/>
            <person name="Riley R."/>
            <person name="Champramary S."/>
            <person name="Plett K.L."/>
            <person name="Tsai I.J."/>
            <person name="Slot J."/>
            <person name="Sipos G."/>
            <person name="Plett J."/>
            <person name="Nagy L.G."/>
            <person name="Grigoriev I.V."/>
        </authorList>
    </citation>
    <scope>NUCLEOTIDE SEQUENCE</scope>
    <source>
        <strain evidence="1">CCBAS 213</strain>
    </source>
</reference>
<dbReference type="Proteomes" id="UP001175211">
    <property type="component" value="Unassembled WGS sequence"/>
</dbReference>
<dbReference type="AlphaFoldDB" id="A0AA39KEB2"/>
<gene>
    <name evidence="1" type="ORF">EV420DRAFT_1643211</name>
</gene>
<accession>A0AA39KEB2</accession>